<evidence type="ECO:0000259" key="1">
    <source>
        <dbReference type="PROSITE" id="PS51387"/>
    </source>
</evidence>
<organism evidence="2 3">
    <name type="scientific">Pontibacter qinzhouensis</name>
    <dbReference type="NCBI Taxonomy" id="2603253"/>
    <lineage>
        <taxon>Bacteria</taxon>
        <taxon>Pseudomonadati</taxon>
        <taxon>Bacteroidota</taxon>
        <taxon>Cytophagia</taxon>
        <taxon>Cytophagales</taxon>
        <taxon>Hymenobacteraceae</taxon>
        <taxon>Pontibacter</taxon>
    </lineage>
</organism>
<reference evidence="2 3" key="1">
    <citation type="submission" date="2019-08" db="EMBL/GenBank/DDBJ databases">
        <authorList>
            <person name="Shi S."/>
        </authorList>
    </citation>
    <scope>NUCLEOTIDE SEQUENCE [LARGE SCALE GENOMIC DNA]</scope>
    <source>
        <strain evidence="2 3">GY10130</strain>
    </source>
</reference>
<comment type="caution">
    <text evidence="2">The sequence shown here is derived from an EMBL/GenBank/DDBJ whole genome shotgun (WGS) entry which is preliminary data.</text>
</comment>
<evidence type="ECO:0000313" key="2">
    <source>
        <dbReference type="EMBL" id="TXK36864.1"/>
    </source>
</evidence>
<dbReference type="PANTHER" id="PTHR43762:SF1">
    <property type="entry name" value="D-ARABINONO-1,4-LACTONE OXIDASE"/>
    <property type="match status" value="1"/>
</dbReference>
<sequence length="553" mass="61365">MATLPPGIEHFHPEDPWENAHQNFKHRFTPGASYSLCIPGNQSLLQDYNATTANMQWLIRNAIQTNTPLRAMGSNWSFSPVAMCHGGMLNTKGLNLRFKLANSSLSATFRQSGKNKDDLIFVQCGMSMLELNELLELQYRRCIMASGGSNGQSVAGATATGTHGGALYTGAVHDAIVGLHLVTGSNRHVWLERASAPVVSEEFVQALGAEAVRDDDMFHAAVVSFGSFGIIHGVLLQVEPLFLLQEFRFDHVPYTPALQRAIGELDMEALRVLLNKLAEESGLPENQQVRMPQQTESLKLYHLELALNPHHFEPGSKEKGIYIRTFYKIPCPPGYQPIHNRLESGRTFSPDLNGIISRVLEAAGPAGSMITIKPLVNALFKSTLRAAQPQPMTIGETFRHTRFKGQIASAALAVATEDVFRVTEVILELNKKQPFAGALALRFVKGTRALLGFTKFANSCVLEMDGVDAPFTRKFFSDVWHRLEVLQIPYTLHWGKLNFILNEQRVRHMYGNLQVDKWLQCRAALLDAPTRKVFTNDFMMQCGLDKSPAAPVA</sequence>
<feature type="domain" description="FAD-binding PCMH-type" evidence="1">
    <location>
        <begin position="37"/>
        <end position="241"/>
    </location>
</feature>
<dbReference type="InterPro" id="IPR016169">
    <property type="entry name" value="FAD-bd_PCMH_sub2"/>
</dbReference>
<dbReference type="Pfam" id="PF01565">
    <property type="entry name" value="FAD_binding_4"/>
    <property type="match status" value="1"/>
</dbReference>
<keyword evidence="3" id="KW-1185">Reference proteome</keyword>
<proteinExistence type="predicted"/>
<dbReference type="InterPro" id="IPR016166">
    <property type="entry name" value="FAD-bd_PCMH"/>
</dbReference>
<protein>
    <submittedName>
        <fullName evidence="2">FAD-binding protein</fullName>
    </submittedName>
</protein>
<name>A0A5C8JJK6_9BACT</name>
<dbReference type="OrthoDB" id="9800184at2"/>
<dbReference type="InterPro" id="IPR006094">
    <property type="entry name" value="Oxid_FAD_bind_N"/>
</dbReference>
<dbReference type="InterPro" id="IPR010031">
    <property type="entry name" value="FAD_lactone_oxidase-like"/>
</dbReference>
<dbReference type="RefSeq" id="WP_147922901.1">
    <property type="nucleotide sequence ID" value="NZ_VRTY01000069.1"/>
</dbReference>
<dbReference type="Proteomes" id="UP000321926">
    <property type="component" value="Unassembled WGS sequence"/>
</dbReference>
<dbReference type="Gene3D" id="3.30.465.10">
    <property type="match status" value="1"/>
</dbReference>
<gene>
    <name evidence="2" type="ORF">FVR03_16705</name>
</gene>
<dbReference type="AlphaFoldDB" id="A0A5C8JJK6"/>
<dbReference type="GO" id="GO:0071949">
    <property type="term" value="F:FAD binding"/>
    <property type="evidence" value="ECO:0007669"/>
    <property type="project" value="InterPro"/>
</dbReference>
<dbReference type="InterPro" id="IPR036318">
    <property type="entry name" value="FAD-bd_PCMH-like_sf"/>
</dbReference>
<dbReference type="PANTHER" id="PTHR43762">
    <property type="entry name" value="L-GULONOLACTONE OXIDASE"/>
    <property type="match status" value="1"/>
</dbReference>
<dbReference type="GO" id="GO:0016899">
    <property type="term" value="F:oxidoreductase activity, acting on the CH-OH group of donors, oxygen as acceptor"/>
    <property type="evidence" value="ECO:0007669"/>
    <property type="project" value="InterPro"/>
</dbReference>
<dbReference type="EMBL" id="VRTY01000069">
    <property type="protein sequence ID" value="TXK36864.1"/>
    <property type="molecule type" value="Genomic_DNA"/>
</dbReference>
<dbReference type="SUPFAM" id="SSF56176">
    <property type="entry name" value="FAD-binding/transporter-associated domain-like"/>
    <property type="match status" value="1"/>
</dbReference>
<evidence type="ECO:0000313" key="3">
    <source>
        <dbReference type="Proteomes" id="UP000321926"/>
    </source>
</evidence>
<dbReference type="PROSITE" id="PS51387">
    <property type="entry name" value="FAD_PCMH"/>
    <property type="match status" value="1"/>
</dbReference>
<accession>A0A5C8JJK6</accession>